<evidence type="ECO:0000256" key="7">
    <source>
        <dbReference type="ARBA" id="ARBA00022982"/>
    </source>
</evidence>
<dbReference type="PANTHER" id="PTHR47627">
    <property type="entry name" value="RUBREDOXIN"/>
    <property type="match status" value="1"/>
</dbReference>
<dbReference type="InterPro" id="IPR024934">
    <property type="entry name" value="Rubredoxin-like_dom"/>
</dbReference>
<dbReference type="SUPFAM" id="SSF57802">
    <property type="entry name" value="Rubredoxin-like"/>
    <property type="match status" value="1"/>
</dbReference>
<dbReference type="InterPro" id="IPR024935">
    <property type="entry name" value="Rubredoxin_dom"/>
</dbReference>
<evidence type="ECO:0000256" key="5">
    <source>
        <dbReference type="ARBA" id="ARBA00022448"/>
    </source>
</evidence>
<dbReference type="AlphaFoldDB" id="A0A4R3LAL5"/>
<dbReference type="GO" id="GO:0009055">
    <property type="term" value="F:electron transfer activity"/>
    <property type="evidence" value="ECO:0007669"/>
    <property type="project" value="TreeGrafter"/>
</dbReference>
<dbReference type="FunFam" id="2.20.28.10:FF:000001">
    <property type="entry name" value="Rubredoxin"/>
    <property type="match status" value="1"/>
</dbReference>
<name>A0A4R3LAL5_9GAMM</name>
<reference evidence="11 12" key="1">
    <citation type="submission" date="2019-03" db="EMBL/GenBank/DDBJ databases">
        <title>Genomic Encyclopedia of Type Strains, Phase IV (KMG-IV): sequencing the most valuable type-strain genomes for metagenomic binning, comparative biology and taxonomic classification.</title>
        <authorList>
            <person name="Goeker M."/>
        </authorList>
    </citation>
    <scope>NUCLEOTIDE SEQUENCE [LARGE SCALE GENOMIC DNA]</scope>
    <source>
        <strain evidence="11 12">DSM 21944</strain>
    </source>
</reference>
<comment type="pathway">
    <text evidence="3">Hydrocarbon metabolism; alkane degradation.</text>
</comment>
<proteinExistence type="inferred from homology"/>
<keyword evidence="6 9" id="KW-0479">Metal-binding</keyword>
<evidence type="ECO:0000259" key="10">
    <source>
        <dbReference type="PROSITE" id="PS50903"/>
    </source>
</evidence>
<evidence type="ECO:0000256" key="4">
    <source>
        <dbReference type="ARBA" id="ARBA00005337"/>
    </source>
</evidence>
<dbReference type="EMBL" id="SMAF01000016">
    <property type="protein sequence ID" value="TCS96210.1"/>
    <property type="molecule type" value="Genomic_DNA"/>
</dbReference>
<protein>
    <recommendedName>
        <fullName evidence="9">Rubredoxin</fullName>
    </recommendedName>
</protein>
<comment type="similarity">
    <text evidence="4 9">Belongs to the rubredoxin family.</text>
</comment>
<dbReference type="PROSITE" id="PS50903">
    <property type="entry name" value="RUBREDOXIN_LIKE"/>
    <property type="match status" value="1"/>
</dbReference>
<comment type="cofactor">
    <cofactor evidence="1 9">
        <name>Fe(3+)</name>
        <dbReference type="ChEBI" id="CHEBI:29034"/>
    </cofactor>
</comment>
<dbReference type="PROSITE" id="PS00202">
    <property type="entry name" value="RUBREDOXIN"/>
    <property type="match status" value="1"/>
</dbReference>
<evidence type="ECO:0000256" key="8">
    <source>
        <dbReference type="ARBA" id="ARBA00023004"/>
    </source>
</evidence>
<evidence type="ECO:0000313" key="11">
    <source>
        <dbReference type="EMBL" id="TCS96210.1"/>
    </source>
</evidence>
<dbReference type="RefSeq" id="WP_123522360.1">
    <property type="nucleotide sequence ID" value="NZ_JBHLWF010000019.1"/>
</dbReference>
<organism evidence="11 12">
    <name type="scientific">Pseudofulvimonas gallinarii</name>
    <dbReference type="NCBI Taxonomy" id="634155"/>
    <lineage>
        <taxon>Bacteria</taxon>
        <taxon>Pseudomonadati</taxon>
        <taxon>Pseudomonadota</taxon>
        <taxon>Gammaproteobacteria</taxon>
        <taxon>Lysobacterales</taxon>
        <taxon>Rhodanobacteraceae</taxon>
        <taxon>Pseudofulvimonas</taxon>
    </lineage>
</organism>
<gene>
    <name evidence="11" type="ORF">EDC25_11664</name>
</gene>
<keyword evidence="8 9" id="KW-0408">Iron</keyword>
<dbReference type="GO" id="GO:0005506">
    <property type="term" value="F:iron ion binding"/>
    <property type="evidence" value="ECO:0007669"/>
    <property type="project" value="UniProtKB-UniRule"/>
</dbReference>
<evidence type="ECO:0000256" key="6">
    <source>
        <dbReference type="ARBA" id="ARBA00022723"/>
    </source>
</evidence>
<sequence length="68" mass="7417">MTGSTPDNANADAPYRTWMCVVCGFLYNEADGLPEEGIAPGTRWADVPDTWTCPDCGVGKEDFEMIEV</sequence>
<dbReference type="PRINTS" id="PR00163">
    <property type="entry name" value="RUBREDOXIN"/>
</dbReference>
<dbReference type="InterPro" id="IPR018527">
    <property type="entry name" value="Rubredoxin_Fe_BS"/>
</dbReference>
<dbReference type="Pfam" id="PF00301">
    <property type="entry name" value="Rubredoxin"/>
    <property type="match status" value="1"/>
</dbReference>
<feature type="domain" description="Rubredoxin-like" evidence="10">
    <location>
        <begin position="15"/>
        <end position="66"/>
    </location>
</feature>
<evidence type="ECO:0000256" key="3">
    <source>
        <dbReference type="ARBA" id="ARBA00004933"/>
    </source>
</evidence>
<comment type="caution">
    <text evidence="11">The sequence shown here is derived from an EMBL/GenBank/DDBJ whole genome shotgun (WGS) entry which is preliminary data.</text>
</comment>
<evidence type="ECO:0000256" key="2">
    <source>
        <dbReference type="ARBA" id="ARBA00002792"/>
    </source>
</evidence>
<dbReference type="CDD" id="cd00730">
    <property type="entry name" value="rubredoxin"/>
    <property type="match status" value="1"/>
</dbReference>
<evidence type="ECO:0000256" key="9">
    <source>
        <dbReference type="RuleBase" id="RU003820"/>
    </source>
</evidence>
<keyword evidence="7 9" id="KW-0249">Electron transport</keyword>
<keyword evidence="12" id="KW-1185">Reference proteome</keyword>
<dbReference type="Gene3D" id="2.20.28.10">
    <property type="match status" value="1"/>
</dbReference>
<dbReference type="PANTHER" id="PTHR47627:SF1">
    <property type="entry name" value="RUBREDOXIN-1-RELATED"/>
    <property type="match status" value="1"/>
</dbReference>
<keyword evidence="5" id="KW-0813">Transport</keyword>
<dbReference type="Proteomes" id="UP000294599">
    <property type="component" value="Unassembled WGS sequence"/>
</dbReference>
<dbReference type="OrthoDB" id="9800607at2"/>
<accession>A0A4R3LAL5</accession>
<evidence type="ECO:0000313" key="12">
    <source>
        <dbReference type="Proteomes" id="UP000294599"/>
    </source>
</evidence>
<evidence type="ECO:0000256" key="1">
    <source>
        <dbReference type="ARBA" id="ARBA00001965"/>
    </source>
</evidence>
<comment type="function">
    <text evidence="2">Involved in the hydrocarbon hydroxylating system, which transfers electrons from NADH to rubredoxin reductase and then through rubredoxin to alkane 1 monooxygenase.</text>
</comment>
<dbReference type="InterPro" id="IPR050526">
    <property type="entry name" value="Rubredoxin_ET"/>
</dbReference>
<dbReference type="GO" id="GO:0043448">
    <property type="term" value="P:alkane catabolic process"/>
    <property type="evidence" value="ECO:0007669"/>
    <property type="project" value="TreeGrafter"/>
</dbReference>